<name>A0A8W8I2N9_MAGGI</name>
<protein>
    <submittedName>
        <fullName evidence="2">Uncharacterized protein</fullName>
    </submittedName>
</protein>
<accession>A0A8W8I2N9</accession>
<evidence type="ECO:0000313" key="2">
    <source>
        <dbReference type="EnsemblMetazoa" id="G12244.1:cds"/>
    </source>
</evidence>
<feature type="transmembrane region" description="Helical" evidence="1">
    <location>
        <begin position="24"/>
        <end position="44"/>
    </location>
</feature>
<proteinExistence type="predicted"/>
<feature type="transmembrane region" description="Helical" evidence="1">
    <location>
        <begin position="120"/>
        <end position="140"/>
    </location>
</feature>
<feature type="transmembrane region" description="Helical" evidence="1">
    <location>
        <begin position="76"/>
        <end position="99"/>
    </location>
</feature>
<dbReference type="Proteomes" id="UP000005408">
    <property type="component" value="Unassembled WGS sequence"/>
</dbReference>
<sequence>MLWVLNNARWFSCKVMTTYERISIALLIPANVLYSLALFSHSWFQLPDVSYGLWVAKYCDYMSCQIIPAFFTEEPVWYHILQGLSLFGWSGMMISLILLTSKKFDTSIPNTWRYHKQMTVSVLCIVSVFIISLCLVMFYGKLDESHSSATPKVQWSAFLAAAACVLQFCAGLLLTQT</sequence>
<dbReference type="EnsemblMetazoa" id="G12244.2">
    <property type="protein sequence ID" value="G12244.2:cds"/>
    <property type="gene ID" value="G12244"/>
</dbReference>
<dbReference type="EnsemblMetazoa" id="G12244.1">
    <property type="protein sequence ID" value="G12244.1:cds"/>
    <property type="gene ID" value="G12244"/>
</dbReference>
<evidence type="ECO:0000256" key="1">
    <source>
        <dbReference type="SAM" id="Phobius"/>
    </source>
</evidence>
<dbReference type="AlphaFoldDB" id="A0A8W8I2N9"/>
<dbReference type="OMA" id="MFYGKLD"/>
<keyword evidence="1" id="KW-1133">Transmembrane helix</keyword>
<evidence type="ECO:0000313" key="3">
    <source>
        <dbReference type="Proteomes" id="UP000005408"/>
    </source>
</evidence>
<feature type="transmembrane region" description="Helical" evidence="1">
    <location>
        <begin position="155"/>
        <end position="174"/>
    </location>
</feature>
<keyword evidence="1" id="KW-0472">Membrane</keyword>
<keyword evidence="1" id="KW-0812">Transmembrane</keyword>
<dbReference type="OrthoDB" id="6084382at2759"/>
<reference evidence="2" key="1">
    <citation type="submission" date="2022-08" db="UniProtKB">
        <authorList>
            <consortium name="EnsemblMetazoa"/>
        </authorList>
    </citation>
    <scope>IDENTIFICATION</scope>
    <source>
        <strain evidence="2">05x7-T-G4-1.051#20</strain>
    </source>
</reference>
<keyword evidence="3" id="KW-1185">Reference proteome</keyword>
<organism evidence="2 3">
    <name type="scientific">Magallana gigas</name>
    <name type="common">Pacific oyster</name>
    <name type="synonym">Crassostrea gigas</name>
    <dbReference type="NCBI Taxonomy" id="29159"/>
    <lineage>
        <taxon>Eukaryota</taxon>
        <taxon>Metazoa</taxon>
        <taxon>Spiralia</taxon>
        <taxon>Lophotrochozoa</taxon>
        <taxon>Mollusca</taxon>
        <taxon>Bivalvia</taxon>
        <taxon>Autobranchia</taxon>
        <taxon>Pteriomorphia</taxon>
        <taxon>Ostreida</taxon>
        <taxon>Ostreoidea</taxon>
        <taxon>Ostreidae</taxon>
        <taxon>Magallana</taxon>
    </lineage>
</organism>